<name>A0A426TAX6_STRSU</name>
<feature type="transmembrane region" description="Helical" evidence="1">
    <location>
        <begin position="277"/>
        <end position="296"/>
    </location>
</feature>
<evidence type="ECO:0000313" key="2">
    <source>
        <dbReference type="EMBL" id="RRR51191.1"/>
    </source>
</evidence>
<evidence type="ECO:0000313" key="3">
    <source>
        <dbReference type="Proteomes" id="UP000274117"/>
    </source>
</evidence>
<reference evidence="2 3" key="2">
    <citation type="submission" date="2018-12" db="EMBL/GenBank/DDBJ databases">
        <title>Whole-genome sequences of fifteen clinical Streptococcus suis strains isolated from pigs between 2006 and 2018.</title>
        <authorList>
            <person name="Stevens M.J.A."/>
            <person name="Cernela N."/>
            <person name="Spoerry Serrano N."/>
            <person name="Schmitt S."/>
            <person name="Schrenzel J."/>
            <person name="Stephan R."/>
        </authorList>
    </citation>
    <scope>NUCLEOTIDE SEQUENCE [LARGE SCALE GENOMIC DNA]</scope>
    <source>
        <strain evidence="2 3">PP422</strain>
    </source>
</reference>
<feature type="transmembrane region" description="Helical" evidence="1">
    <location>
        <begin position="308"/>
        <end position="335"/>
    </location>
</feature>
<dbReference type="Proteomes" id="UP000274117">
    <property type="component" value="Unassembled WGS sequence"/>
</dbReference>
<gene>
    <name evidence="2" type="ORF">EI998_09120</name>
</gene>
<keyword evidence="1" id="KW-1133">Transmembrane helix</keyword>
<organism evidence="2 3">
    <name type="scientific">Streptococcus suis</name>
    <dbReference type="NCBI Taxonomy" id="1307"/>
    <lineage>
        <taxon>Bacteria</taxon>
        <taxon>Bacillati</taxon>
        <taxon>Bacillota</taxon>
        <taxon>Bacilli</taxon>
        <taxon>Lactobacillales</taxon>
        <taxon>Streptococcaceae</taxon>
        <taxon>Streptococcus</taxon>
    </lineage>
</organism>
<comment type="caution">
    <text evidence="2">The sequence shown here is derived from an EMBL/GenBank/DDBJ whole genome shotgun (WGS) entry which is preliminary data.</text>
</comment>
<accession>A0A426TAX6</accession>
<feature type="transmembrane region" description="Helical" evidence="1">
    <location>
        <begin position="207"/>
        <end position="229"/>
    </location>
</feature>
<dbReference type="AlphaFoldDB" id="A0A426TAX6"/>
<proteinExistence type="predicted"/>
<feature type="transmembrane region" description="Helical" evidence="1">
    <location>
        <begin position="142"/>
        <end position="163"/>
    </location>
</feature>
<dbReference type="EMBL" id="RSDO01000019">
    <property type="protein sequence ID" value="RRR51191.1"/>
    <property type="molecule type" value="Genomic_DNA"/>
</dbReference>
<evidence type="ECO:0000256" key="1">
    <source>
        <dbReference type="SAM" id="Phobius"/>
    </source>
</evidence>
<reference evidence="2 3" key="1">
    <citation type="submission" date="2018-11" db="EMBL/GenBank/DDBJ databases">
        <authorList>
            <person name="Stevens M.J."/>
            <person name="Cernela N."/>
            <person name="Spoerry Serrano N."/>
            <person name="Schmitt S."/>
            <person name="Schrenzel J."/>
            <person name="Stephan R."/>
        </authorList>
    </citation>
    <scope>NUCLEOTIDE SEQUENCE [LARGE SCALE GENOMIC DNA]</scope>
    <source>
        <strain evidence="2 3">PP422</strain>
    </source>
</reference>
<keyword evidence="1" id="KW-0472">Membrane</keyword>
<protein>
    <submittedName>
        <fullName evidence="2">Uncharacterized protein</fullName>
    </submittedName>
</protein>
<sequence>MKKIDWIEYFEAINGRSPEAHEIEAALVAGEFEEDDLQNVPTEEVVQEEKVDAESTVEPVSAPEDIPVQQPVQEPAQAFAQQTNAQAQQAQPQPMVQQVNPQALQQAPAAPSAFGLFFKQFREWIVSAWKKPTSIASHTHKYNGLTSLLLIAFFAALTIYFPMVKAANSVNSFTNSLTSELGSLFEGANGYDAYGSSAPAVSVGLDILFKTFIGIALIIFSIVLAGFVVKRFIYKEQQYTFAYTLEYYGRLFAVNVLLYAIAALSAVLGIFSLVGVATSLALFAVGSASVYALANFTNSSQMDSLYRYFIAILVNGLIIFVSGIIAASIVGQMFWSSLF</sequence>
<keyword evidence="1" id="KW-0812">Transmembrane</keyword>
<dbReference type="Pfam" id="PF20214">
    <property type="entry name" value="DUF6574"/>
    <property type="match status" value="1"/>
</dbReference>
<feature type="transmembrane region" description="Helical" evidence="1">
    <location>
        <begin position="250"/>
        <end position="271"/>
    </location>
</feature>
<dbReference type="InterPro" id="IPR046481">
    <property type="entry name" value="DUF6574"/>
</dbReference>